<dbReference type="SMART" id="SM00054">
    <property type="entry name" value="EFh"/>
    <property type="match status" value="1"/>
</dbReference>
<dbReference type="AlphaFoldDB" id="A0A448XS97"/>
<reference evidence="3" key="1">
    <citation type="submission" date="2018-11" db="EMBL/GenBank/DDBJ databases">
        <authorList>
            <consortium name="Pathogen Informatics"/>
        </authorList>
    </citation>
    <scope>NUCLEOTIDE SEQUENCE</scope>
</reference>
<dbReference type="PROSITE" id="PS00018">
    <property type="entry name" value="EF_HAND_1"/>
    <property type="match status" value="1"/>
</dbReference>
<dbReference type="EMBL" id="CAAALY010284582">
    <property type="protein sequence ID" value="VEL43737.1"/>
    <property type="molecule type" value="Genomic_DNA"/>
</dbReference>
<name>A0A448XS97_9PLAT</name>
<evidence type="ECO:0000313" key="4">
    <source>
        <dbReference type="Proteomes" id="UP000784294"/>
    </source>
</evidence>
<dbReference type="Pfam" id="PF00036">
    <property type="entry name" value="EF-hand_1"/>
    <property type="match status" value="1"/>
</dbReference>
<dbReference type="Gene3D" id="1.10.238.10">
    <property type="entry name" value="EF-hand"/>
    <property type="match status" value="1"/>
</dbReference>
<dbReference type="GO" id="GO:0005509">
    <property type="term" value="F:calcium ion binding"/>
    <property type="evidence" value="ECO:0007669"/>
    <property type="project" value="InterPro"/>
</dbReference>
<gene>
    <name evidence="3" type="ORF">PXEA_LOCUS37177</name>
</gene>
<evidence type="ECO:0000259" key="2">
    <source>
        <dbReference type="PROSITE" id="PS50222"/>
    </source>
</evidence>
<dbReference type="InterPro" id="IPR011992">
    <property type="entry name" value="EF-hand-dom_pair"/>
</dbReference>
<accession>A0A448XS97</accession>
<sequence>MSRGKLTSDIIEEFLHSRHFMATSRTMEKFMRAIDTNGDGEIDEEEFIDFILADAL</sequence>
<dbReference type="PROSITE" id="PS50222">
    <property type="entry name" value="EF_HAND_2"/>
    <property type="match status" value="1"/>
</dbReference>
<feature type="domain" description="EF-hand" evidence="2">
    <location>
        <begin position="22"/>
        <end position="56"/>
    </location>
</feature>
<dbReference type="SUPFAM" id="SSF47473">
    <property type="entry name" value="EF-hand"/>
    <property type="match status" value="1"/>
</dbReference>
<evidence type="ECO:0000256" key="1">
    <source>
        <dbReference type="ARBA" id="ARBA00022837"/>
    </source>
</evidence>
<dbReference type="InterPro" id="IPR018247">
    <property type="entry name" value="EF_Hand_1_Ca_BS"/>
</dbReference>
<proteinExistence type="predicted"/>
<protein>
    <recommendedName>
        <fullName evidence="2">EF-hand domain-containing protein</fullName>
    </recommendedName>
</protein>
<dbReference type="Proteomes" id="UP000784294">
    <property type="component" value="Unassembled WGS sequence"/>
</dbReference>
<organism evidence="3 4">
    <name type="scientific">Protopolystoma xenopodis</name>
    <dbReference type="NCBI Taxonomy" id="117903"/>
    <lineage>
        <taxon>Eukaryota</taxon>
        <taxon>Metazoa</taxon>
        <taxon>Spiralia</taxon>
        <taxon>Lophotrochozoa</taxon>
        <taxon>Platyhelminthes</taxon>
        <taxon>Monogenea</taxon>
        <taxon>Polyopisthocotylea</taxon>
        <taxon>Polystomatidea</taxon>
        <taxon>Polystomatidae</taxon>
        <taxon>Protopolystoma</taxon>
    </lineage>
</organism>
<keyword evidence="4" id="KW-1185">Reference proteome</keyword>
<comment type="caution">
    <text evidence="3">The sequence shown here is derived from an EMBL/GenBank/DDBJ whole genome shotgun (WGS) entry which is preliminary data.</text>
</comment>
<evidence type="ECO:0000313" key="3">
    <source>
        <dbReference type="EMBL" id="VEL43737.1"/>
    </source>
</evidence>
<keyword evidence="1" id="KW-0106">Calcium</keyword>
<dbReference type="InterPro" id="IPR002048">
    <property type="entry name" value="EF_hand_dom"/>
</dbReference>